<dbReference type="Proteomes" id="UP000332487">
    <property type="component" value="Unassembled WGS sequence"/>
</dbReference>
<gene>
    <name evidence="9" type="ORF">UNLARM2_0549</name>
</gene>
<dbReference type="Gene3D" id="1.10.540.10">
    <property type="entry name" value="Acyl-CoA dehydrogenase/oxidase, N-terminal domain"/>
    <property type="match status" value="1"/>
</dbReference>
<keyword evidence="10" id="KW-1185">Reference proteome</keyword>
<evidence type="ECO:0000256" key="2">
    <source>
        <dbReference type="ARBA" id="ARBA00009347"/>
    </source>
</evidence>
<dbReference type="Gene3D" id="1.20.140.10">
    <property type="entry name" value="Butyryl-CoA Dehydrogenase, subunit A, domain 3"/>
    <property type="match status" value="1"/>
</dbReference>
<keyword evidence="3 5" id="KW-0285">Flavoprotein</keyword>
<feature type="domain" description="Acyl-CoA dehydrogenase/oxidase C-terminal" evidence="6">
    <location>
        <begin position="239"/>
        <end position="397"/>
    </location>
</feature>
<organism evidence="9 10">
    <name type="scientific">Candidatus Micrarchaeum acidiphilum ARMAN-2</name>
    <dbReference type="NCBI Taxonomy" id="425595"/>
    <lineage>
        <taxon>Archaea</taxon>
        <taxon>Candidatus Micrarchaeota</taxon>
        <taxon>Candidatus Micrarchaeia</taxon>
        <taxon>Candidatus Micrarchaeales</taxon>
        <taxon>Candidatus Micrarchaeaceae</taxon>
        <taxon>Candidatus Micrarchaeum</taxon>
    </lineage>
</organism>
<dbReference type="Pfam" id="PF02771">
    <property type="entry name" value="Acyl-CoA_dh_N"/>
    <property type="match status" value="1"/>
</dbReference>
<dbReference type="AlphaFoldDB" id="C7DHK6"/>
<dbReference type="InterPro" id="IPR006091">
    <property type="entry name" value="Acyl-CoA_Oxase/DH_mid-dom"/>
</dbReference>
<evidence type="ECO:0000256" key="3">
    <source>
        <dbReference type="ARBA" id="ARBA00022630"/>
    </source>
</evidence>
<evidence type="ECO:0000259" key="8">
    <source>
        <dbReference type="Pfam" id="PF02771"/>
    </source>
</evidence>
<keyword evidence="4 5" id="KW-0274">FAD</keyword>
<dbReference type="GO" id="GO:0050660">
    <property type="term" value="F:flavin adenine dinucleotide binding"/>
    <property type="evidence" value="ECO:0007669"/>
    <property type="project" value="InterPro"/>
</dbReference>
<comment type="similarity">
    <text evidence="2 5">Belongs to the acyl-CoA dehydrogenase family.</text>
</comment>
<dbReference type="Pfam" id="PF02770">
    <property type="entry name" value="Acyl-CoA_dh_M"/>
    <property type="match status" value="1"/>
</dbReference>
<feature type="domain" description="Acyl-CoA oxidase/dehydrogenase middle" evidence="7">
    <location>
        <begin position="134"/>
        <end position="227"/>
    </location>
</feature>
<dbReference type="SUPFAM" id="SSF47203">
    <property type="entry name" value="Acyl-CoA dehydrogenase C-terminal domain-like"/>
    <property type="match status" value="1"/>
</dbReference>
<dbReference type="InterPro" id="IPR009100">
    <property type="entry name" value="AcylCoA_DH/oxidase_NM_dom_sf"/>
</dbReference>
<dbReference type="InterPro" id="IPR037069">
    <property type="entry name" value="AcylCoA_DH/ox_N_sf"/>
</dbReference>
<dbReference type="PANTHER" id="PTHR43884:SF12">
    <property type="entry name" value="ISOVALERYL-COA DEHYDROGENASE, MITOCHONDRIAL-RELATED"/>
    <property type="match status" value="1"/>
</dbReference>
<dbReference type="InterPro" id="IPR009075">
    <property type="entry name" value="AcylCo_DH/oxidase_C"/>
</dbReference>
<dbReference type="Gene3D" id="2.40.110.10">
    <property type="entry name" value="Butyryl-CoA Dehydrogenase, subunit A, domain 2"/>
    <property type="match status" value="1"/>
</dbReference>
<name>C7DHK6_MICA2</name>
<dbReference type="GO" id="GO:0003995">
    <property type="term" value="F:acyl-CoA dehydrogenase activity"/>
    <property type="evidence" value="ECO:0007669"/>
    <property type="project" value="InterPro"/>
</dbReference>
<evidence type="ECO:0000259" key="7">
    <source>
        <dbReference type="Pfam" id="PF02770"/>
    </source>
</evidence>
<dbReference type="EMBL" id="GG697240">
    <property type="protein sequence ID" value="EET90108.1"/>
    <property type="molecule type" value="Genomic_DNA"/>
</dbReference>
<reference evidence="9 10" key="1">
    <citation type="journal article" date="2009" name="Genome Biol.">
        <title>Community-wide analysis of microbial genome sequence signatures.</title>
        <authorList>
            <person name="Dick G.J."/>
            <person name="Andersson A.F."/>
            <person name="Baker B.J."/>
            <person name="Simmons S.L."/>
            <person name="Thomas B.C."/>
            <person name="Yelton A.P."/>
            <person name="Banfield J.F."/>
        </authorList>
    </citation>
    <scope>NUCLEOTIDE SEQUENCE [LARGE SCALE GENOMIC DNA]</scope>
    <source>
        <strain evidence="9">ARMAN-2</strain>
    </source>
</reference>
<sequence length="406" mass="44989">MEEQFANSIKDLERLRKFSDDEMKVLEASDRAADEIAEPEYEHYLKHEFNSEAPGILAKHNLLGIPIKKEYGGLEMPPIISALEKERLGQLGLGLSSFINVQVFLCAQTIQRWGTEEQKSEYLPKAVRKEKVFAFGLTEPEAGSDPASLKTQYKKEGDRYIINGTKYLISNGTIADYILVFARSAENPGTISAILVDAKSAGLSRMELREKIGLFTSDTGMLDFENVAAPKENMIGPEGRGMPVAYSALLNARLGVAAGCVGVIEASLNASLKRSRERVQHGKQIGKHQLIQQHISAMRQNLEMARWPTYFAAIRKGEYESNPNDKALMEEVELRVSLAKRIASRLAFESADRAVQVHGGFGYSLMSPVGQLFCDSRVARIYEGTDEIQDLKIASSILGEGFEAYS</sequence>
<dbReference type="PROSITE" id="PS00072">
    <property type="entry name" value="ACYL_COA_DH_1"/>
    <property type="match status" value="1"/>
</dbReference>
<evidence type="ECO:0000313" key="10">
    <source>
        <dbReference type="Proteomes" id="UP000332487"/>
    </source>
</evidence>
<comment type="cofactor">
    <cofactor evidence="1 5">
        <name>FAD</name>
        <dbReference type="ChEBI" id="CHEBI:57692"/>
    </cofactor>
</comment>
<protein>
    <submittedName>
        <fullName evidence="9">Acyl-CoA dehydrogenase domain protein</fullName>
    </submittedName>
</protein>
<dbReference type="Pfam" id="PF00441">
    <property type="entry name" value="Acyl-CoA_dh_1"/>
    <property type="match status" value="1"/>
</dbReference>
<evidence type="ECO:0000256" key="1">
    <source>
        <dbReference type="ARBA" id="ARBA00001974"/>
    </source>
</evidence>
<dbReference type="CDD" id="cd00567">
    <property type="entry name" value="ACAD"/>
    <property type="match status" value="1"/>
</dbReference>
<evidence type="ECO:0000313" key="9">
    <source>
        <dbReference type="EMBL" id="EET90108.1"/>
    </source>
</evidence>
<feature type="domain" description="Acyl-CoA dehydrogenase/oxidase N-terminal" evidence="8">
    <location>
        <begin position="27"/>
        <end position="130"/>
    </location>
</feature>
<evidence type="ECO:0000256" key="5">
    <source>
        <dbReference type="RuleBase" id="RU362125"/>
    </source>
</evidence>
<keyword evidence="5" id="KW-0560">Oxidoreductase</keyword>
<dbReference type="InterPro" id="IPR036250">
    <property type="entry name" value="AcylCo_DH-like_C"/>
</dbReference>
<dbReference type="InterPro" id="IPR013786">
    <property type="entry name" value="AcylCoA_DH/ox_N"/>
</dbReference>
<evidence type="ECO:0000259" key="6">
    <source>
        <dbReference type="Pfam" id="PF00441"/>
    </source>
</evidence>
<proteinExistence type="inferred from homology"/>
<dbReference type="PANTHER" id="PTHR43884">
    <property type="entry name" value="ACYL-COA DEHYDROGENASE"/>
    <property type="match status" value="1"/>
</dbReference>
<dbReference type="InterPro" id="IPR046373">
    <property type="entry name" value="Acyl-CoA_Oxase/DH_mid-dom_sf"/>
</dbReference>
<accession>C7DHK6</accession>
<reference evidence="9 10" key="2">
    <citation type="journal article" date="2010" name="Proc. Natl. Acad. Sci. U.S.A.">
        <title>Enigmatic, ultrasmall, uncultivated Archaea.</title>
        <authorList>
            <person name="Baker B.J."/>
            <person name="Comolli L.R."/>
            <person name="Dick G.J."/>
            <person name="Hauser L.J."/>
            <person name="Hyatt D."/>
            <person name="Dill B.D."/>
            <person name="Land M.L."/>
            <person name="Verberkmoes N.C."/>
            <person name="Hettich R.L."/>
            <person name="Banfield J.F."/>
        </authorList>
    </citation>
    <scope>NUCLEOTIDE SEQUENCE [LARGE SCALE GENOMIC DNA]</scope>
    <source>
        <strain evidence="9">ARMAN-2</strain>
    </source>
</reference>
<dbReference type="InterPro" id="IPR006089">
    <property type="entry name" value="Acyl-CoA_DH_CS"/>
</dbReference>
<evidence type="ECO:0000256" key="4">
    <source>
        <dbReference type="ARBA" id="ARBA00022827"/>
    </source>
</evidence>
<dbReference type="SUPFAM" id="SSF56645">
    <property type="entry name" value="Acyl-CoA dehydrogenase NM domain-like"/>
    <property type="match status" value="1"/>
</dbReference>